<proteinExistence type="predicted"/>
<keyword evidence="3" id="KW-1185">Reference proteome</keyword>
<organism evidence="2 3">
    <name type="scientific">Raineyella antarctica</name>
    <dbReference type="NCBI Taxonomy" id="1577474"/>
    <lineage>
        <taxon>Bacteria</taxon>
        <taxon>Bacillati</taxon>
        <taxon>Actinomycetota</taxon>
        <taxon>Actinomycetes</taxon>
        <taxon>Propionibacteriales</taxon>
        <taxon>Propionibacteriaceae</taxon>
        <taxon>Raineyella</taxon>
    </lineage>
</organism>
<dbReference type="AlphaFoldDB" id="A0A1G6HEF6"/>
<keyword evidence="2" id="KW-0808">Transferase</keyword>
<sequence>MPRRTSTVIRTATRADLAAMRAIVDAQVGHGYLDAEVDALYKDSEGFALVAVVDGSVAGVCMCSIMKPGAMARIFRSGLPDVLRSRKVGLLDTLAVRPDLTGRGLGTALLEEARGRFRSDKVRVWATPAWRSRLGTTVESLLTRAGMEPFAEVPDFWREASLAEGFICPVCGAPPCECSAVMYAGPT</sequence>
<name>A0A1G6HEF6_9ACTN</name>
<dbReference type="PROSITE" id="PS51186">
    <property type="entry name" value="GNAT"/>
    <property type="match status" value="1"/>
</dbReference>
<dbReference type="GO" id="GO:0016747">
    <property type="term" value="F:acyltransferase activity, transferring groups other than amino-acyl groups"/>
    <property type="evidence" value="ECO:0007669"/>
    <property type="project" value="InterPro"/>
</dbReference>
<feature type="domain" description="N-acetyltransferase" evidence="1">
    <location>
        <begin position="7"/>
        <end position="169"/>
    </location>
</feature>
<dbReference type="InterPro" id="IPR000182">
    <property type="entry name" value="GNAT_dom"/>
</dbReference>
<dbReference type="SUPFAM" id="SSF55729">
    <property type="entry name" value="Acyl-CoA N-acyltransferases (Nat)"/>
    <property type="match status" value="1"/>
</dbReference>
<dbReference type="Pfam" id="PF00583">
    <property type="entry name" value="Acetyltransf_1"/>
    <property type="match status" value="1"/>
</dbReference>
<gene>
    <name evidence="2" type="ORF">GA0111570_10929</name>
</gene>
<evidence type="ECO:0000313" key="2">
    <source>
        <dbReference type="EMBL" id="SDB92488.1"/>
    </source>
</evidence>
<evidence type="ECO:0000313" key="3">
    <source>
        <dbReference type="Proteomes" id="UP000199086"/>
    </source>
</evidence>
<dbReference type="EMBL" id="FMYF01000009">
    <property type="protein sequence ID" value="SDB92488.1"/>
    <property type="molecule type" value="Genomic_DNA"/>
</dbReference>
<dbReference type="Proteomes" id="UP000199086">
    <property type="component" value="Unassembled WGS sequence"/>
</dbReference>
<evidence type="ECO:0000259" key="1">
    <source>
        <dbReference type="PROSITE" id="PS51186"/>
    </source>
</evidence>
<dbReference type="RefSeq" id="WP_175557482.1">
    <property type="nucleotide sequence ID" value="NZ_FMYF01000009.1"/>
</dbReference>
<dbReference type="InterPro" id="IPR016181">
    <property type="entry name" value="Acyl_CoA_acyltransferase"/>
</dbReference>
<dbReference type="Gene3D" id="3.40.630.30">
    <property type="match status" value="1"/>
</dbReference>
<protein>
    <submittedName>
        <fullName evidence="2">Predicted N-acetyltransferase YhbS</fullName>
    </submittedName>
</protein>
<reference evidence="2 3" key="1">
    <citation type="submission" date="2016-06" db="EMBL/GenBank/DDBJ databases">
        <authorList>
            <person name="Olsen C.W."/>
            <person name="Carey S."/>
            <person name="Hinshaw L."/>
            <person name="Karasin A.I."/>
        </authorList>
    </citation>
    <scope>NUCLEOTIDE SEQUENCE [LARGE SCALE GENOMIC DNA]</scope>
    <source>
        <strain evidence="2 3">LZ-22</strain>
    </source>
</reference>
<accession>A0A1G6HEF6</accession>
<dbReference type="CDD" id="cd04301">
    <property type="entry name" value="NAT_SF"/>
    <property type="match status" value="1"/>
</dbReference>
<dbReference type="STRING" id="1577474.GA0111570_10929"/>